<dbReference type="EMBL" id="CAJPWZ010001620">
    <property type="protein sequence ID" value="CAG2218984.1"/>
    <property type="molecule type" value="Genomic_DNA"/>
</dbReference>
<comment type="caution">
    <text evidence="2">The sequence shown here is derived from an EMBL/GenBank/DDBJ whole genome shotgun (WGS) entry which is preliminary data.</text>
</comment>
<evidence type="ECO:0000313" key="2">
    <source>
        <dbReference type="EMBL" id="CAG2218984.1"/>
    </source>
</evidence>
<protein>
    <submittedName>
        <fullName evidence="2">Uncharacterized protein</fullName>
    </submittedName>
</protein>
<accession>A0A8S3SGG0</accession>
<keyword evidence="1" id="KW-0560">Oxidoreductase</keyword>
<dbReference type="InterPro" id="IPR036291">
    <property type="entry name" value="NAD(P)-bd_dom_sf"/>
</dbReference>
<evidence type="ECO:0000256" key="1">
    <source>
        <dbReference type="ARBA" id="ARBA00023002"/>
    </source>
</evidence>
<dbReference type="OrthoDB" id="47007at2759"/>
<name>A0A8S3SGG0_MYTED</name>
<dbReference type="InterPro" id="IPR020904">
    <property type="entry name" value="Sc_DH/Rdtase_CS"/>
</dbReference>
<organism evidence="2 3">
    <name type="scientific">Mytilus edulis</name>
    <name type="common">Blue mussel</name>
    <dbReference type="NCBI Taxonomy" id="6550"/>
    <lineage>
        <taxon>Eukaryota</taxon>
        <taxon>Metazoa</taxon>
        <taxon>Spiralia</taxon>
        <taxon>Lophotrochozoa</taxon>
        <taxon>Mollusca</taxon>
        <taxon>Bivalvia</taxon>
        <taxon>Autobranchia</taxon>
        <taxon>Pteriomorphia</taxon>
        <taxon>Mytilida</taxon>
        <taxon>Mytiloidea</taxon>
        <taxon>Mytilidae</taxon>
        <taxon>Mytilinae</taxon>
        <taxon>Mytilus</taxon>
    </lineage>
</organism>
<keyword evidence="3" id="KW-1185">Reference proteome</keyword>
<dbReference type="PANTHER" id="PTHR43975">
    <property type="entry name" value="ZGC:101858"/>
    <property type="match status" value="1"/>
</dbReference>
<dbReference type="InterPro" id="IPR002347">
    <property type="entry name" value="SDR_fam"/>
</dbReference>
<reference evidence="2" key="1">
    <citation type="submission" date="2021-03" db="EMBL/GenBank/DDBJ databases">
        <authorList>
            <person name="Bekaert M."/>
        </authorList>
    </citation>
    <scope>NUCLEOTIDE SEQUENCE</scope>
</reference>
<proteinExistence type="predicted"/>
<dbReference type="PANTHER" id="PTHR43975:SF2">
    <property type="entry name" value="EG:BACR7A4.14 PROTEIN-RELATED"/>
    <property type="match status" value="1"/>
</dbReference>
<dbReference type="PROSITE" id="PS00061">
    <property type="entry name" value="ADH_SHORT"/>
    <property type="match status" value="1"/>
</dbReference>
<sequence length="211" mass="22782">MIVFILNIKNPYILKLEQNGITLETRWKIALITGASSGIGQGTAILFSKLGAKLAITGRNDANLKKTADECEKNGGEKLCVPYLEKTKGSIVIVSSVNGIRSFPGVIAYCMSKSAVDQFTKCAALELAPKQIRVNSVNPGVIKTEIHKRGGMDEEAYQKFLERTKITHALGRPGEVQEVAGMIAFLASDDSSFITGTQVPIDGGRHCICPR</sequence>
<evidence type="ECO:0000313" key="3">
    <source>
        <dbReference type="Proteomes" id="UP000683360"/>
    </source>
</evidence>
<dbReference type="FunFam" id="3.40.50.720:FF:000084">
    <property type="entry name" value="Short-chain dehydrogenase reductase"/>
    <property type="match status" value="1"/>
</dbReference>
<dbReference type="Gene3D" id="3.40.50.720">
    <property type="entry name" value="NAD(P)-binding Rossmann-like Domain"/>
    <property type="match status" value="2"/>
</dbReference>
<dbReference type="Pfam" id="PF13561">
    <property type="entry name" value="adh_short_C2"/>
    <property type="match status" value="1"/>
</dbReference>
<dbReference type="SUPFAM" id="SSF51735">
    <property type="entry name" value="NAD(P)-binding Rossmann-fold domains"/>
    <property type="match status" value="1"/>
</dbReference>
<dbReference type="GO" id="GO:0016491">
    <property type="term" value="F:oxidoreductase activity"/>
    <property type="evidence" value="ECO:0007669"/>
    <property type="project" value="UniProtKB-KW"/>
</dbReference>
<gene>
    <name evidence="2" type="ORF">MEDL_32592</name>
</gene>
<dbReference type="Proteomes" id="UP000683360">
    <property type="component" value="Unassembled WGS sequence"/>
</dbReference>
<dbReference type="AlphaFoldDB" id="A0A8S3SGG0"/>
<dbReference type="PRINTS" id="PR00081">
    <property type="entry name" value="GDHRDH"/>
</dbReference>